<keyword evidence="1" id="KW-0472">Membrane</keyword>
<sequence length="132" mass="14537">MSTLVVIFVAVGAVILVLCVIILSYVAWYCYKKKRRAVAVPKIYYDPKGFSSNDLCLLNRKSVSSGCALESVHVETKGSIVLNPNPWTLNPAEAVTLAAVPEMQPTTTQLNFTEIQEFLDLSNIDHSSFANK</sequence>
<keyword evidence="1" id="KW-0812">Transmembrane</keyword>
<protein>
    <submittedName>
        <fullName evidence="2">Uncharacterized protein</fullName>
    </submittedName>
</protein>
<reference evidence="2" key="1">
    <citation type="submission" date="2022-01" db="EMBL/GenBank/DDBJ databases">
        <title>Genome Sequence Resource for Two Populations of Ditylenchus destructor, the Migratory Endoparasitic Phytonematode.</title>
        <authorList>
            <person name="Zhang H."/>
            <person name="Lin R."/>
            <person name="Xie B."/>
        </authorList>
    </citation>
    <scope>NUCLEOTIDE SEQUENCE</scope>
    <source>
        <strain evidence="2">BazhouSP</strain>
    </source>
</reference>
<keyword evidence="1" id="KW-1133">Transmembrane helix</keyword>
<dbReference type="AlphaFoldDB" id="A0AAD4N9T6"/>
<accession>A0AAD4N9T6</accession>
<comment type="caution">
    <text evidence="2">The sequence shown here is derived from an EMBL/GenBank/DDBJ whole genome shotgun (WGS) entry which is preliminary data.</text>
</comment>
<proteinExistence type="predicted"/>
<name>A0AAD4N9T6_9BILA</name>
<organism evidence="2 3">
    <name type="scientific">Ditylenchus destructor</name>
    <dbReference type="NCBI Taxonomy" id="166010"/>
    <lineage>
        <taxon>Eukaryota</taxon>
        <taxon>Metazoa</taxon>
        <taxon>Ecdysozoa</taxon>
        <taxon>Nematoda</taxon>
        <taxon>Chromadorea</taxon>
        <taxon>Rhabditida</taxon>
        <taxon>Tylenchina</taxon>
        <taxon>Tylenchomorpha</taxon>
        <taxon>Sphaerularioidea</taxon>
        <taxon>Anguinidae</taxon>
        <taxon>Anguininae</taxon>
        <taxon>Ditylenchus</taxon>
    </lineage>
</organism>
<dbReference type="Proteomes" id="UP001201812">
    <property type="component" value="Unassembled WGS sequence"/>
</dbReference>
<evidence type="ECO:0000313" key="2">
    <source>
        <dbReference type="EMBL" id="KAI1720396.1"/>
    </source>
</evidence>
<feature type="transmembrane region" description="Helical" evidence="1">
    <location>
        <begin position="6"/>
        <end position="28"/>
    </location>
</feature>
<dbReference type="EMBL" id="JAKKPZ010000006">
    <property type="protein sequence ID" value="KAI1720396.1"/>
    <property type="molecule type" value="Genomic_DNA"/>
</dbReference>
<keyword evidence="3" id="KW-1185">Reference proteome</keyword>
<evidence type="ECO:0000313" key="3">
    <source>
        <dbReference type="Proteomes" id="UP001201812"/>
    </source>
</evidence>
<gene>
    <name evidence="2" type="ORF">DdX_05785</name>
</gene>
<evidence type="ECO:0000256" key="1">
    <source>
        <dbReference type="SAM" id="Phobius"/>
    </source>
</evidence>